<dbReference type="AlphaFoldDB" id="A0A402CV49"/>
<accession>A0A402CV49</accession>
<dbReference type="SUPFAM" id="SSF51695">
    <property type="entry name" value="PLC-like phosphodiesterases"/>
    <property type="match status" value="1"/>
</dbReference>
<dbReference type="Gene3D" id="3.20.20.190">
    <property type="entry name" value="Phosphatidylinositol (PI) phosphodiesterase"/>
    <property type="match status" value="1"/>
</dbReference>
<keyword evidence="2" id="KW-1185">Reference proteome</keyword>
<proteinExistence type="predicted"/>
<dbReference type="PROSITE" id="PS51704">
    <property type="entry name" value="GP_PDE"/>
    <property type="match status" value="1"/>
</dbReference>
<reference evidence="1 2" key="1">
    <citation type="journal article" date="2019" name="Int. J. Syst. Evol. Microbiol.">
        <title>Capsulimonas corticalis gen. nov., sp. nov., an aerobic capsulated bacterium, of a novel bacterial order, Capsulimonadales ord. nov., of the class Armatimonadia of the phylum Armatimonadetes.</title>
        <authorList>
            <person name="Li J."/>
            <person name="Kudo C."/>
            <person name="Tonouchi A."/>
        </authorList>
    </citation>
    <scope>NUCLEOTIDE SEQUENCE [LARGE SCALE GENOMIC DNA]</scope>
    <source>
        <strain evidence="1 2">AX-7</strain>
    </source>
</reference>
<evidence type="ECO:0000313" key="2">
    <source>
        <dbReference type="Proteomes" id="UP000287394"/>
    </source>
</evidence>
<sequence length="210" mass="23273">MASLRKAVELRASALMVDVRRTRDDILVIEHDAVRMVDDREVPIREKSLADWRARSADTDSPIATLEDAMAVAAQAGIGLILDFRESGTEALLARAIRQSRFSLDSILVTGADATSRTILRGLDPRIPLGHTLGPENASQINAKLLAALDVDAVTWHHRLLTPPIVNILHLRDIRVYGWYADLAEDMRRLRDTCKVDGVITNAPDLIRTI</sequence>
<dbReference type="InterPro" id="IPR017946">
    <property type="entry name" value="PLC-like_Pdiesterase_TIM-brl"/>
</dbReference>
<protein>
    <submittedName>
        <fullName evidence="1">Glycerophosphoryl diester phosphodiesterase</fullName>
    </submittedName>
</protein>
<dbReference type="Proteomes" id="UP000287394">
    <property type="component" value="Chromosome"/>
</dbReference>
<gene>
    <name evidence="1" type="ORF">CCAX7_23390</name>
</gene>
<dbReference type="InterPro" id="IPR030395">
    <property type="entry name" value="GP_PDE_dom"/>
</dbReference>
<dbReference type="KEGG" id="ccot:CCAX7_23390"/>
<dbReference type="EMBL" id="AP025739">
    <property type="protein sequence ID" value="BDI30288.1"/>
    <property type="molecule type" value="Genomic_DNA"/>
</dbReference>
<dbReference type="GO" id="GO:0008081">
    <property type="term" value="F:phosphoric diester hydrolase activity"/>
    <property type="evidence" value="ECO:0007669"/>
    <property type="project" value="InterPro"/>
</dbReference>
<name>A0A402CV49_9BACT</name>
<dbReference type="GO" id="GO:0006629">
    <property type="term" value="P:lipid metabolic process"/>
    <property type="evidence" value="ECO:0007669"/>
    <property type="project" value="InterPro"/>
</dbReference>
<dbReference type="PANTHER" id="PTHR46211:SF1">
    <property type="entry name" value="GLYCEROPHOSPHODIESTER PHOSPHODIESTERASE, CYTOPLASMIC"/>
    <property type="match status" value="1"/>
</dbReference>
<organism evidence="1 2">
    <name type="scientific">Capsulimonas corticalis</name>
    <dbReference type="NCBI Taxonomy" id="2219043"/>
    <lineage>
        <taxon>Bacteria</taxon>
        <taxon>Bacillati</taxon>
        <taxon>Armatimonadota</taxon>
        <taxon>Armatimonadia</taxon>
        <taxon>Capsulimonadales</taxon>
        <taxon>Capsulimonadaceae</taxon>
        <taxon>Capsulimonas</taxon>
    </lineage>
</organism>
<dbReference type="PANTHER" id="PTHR46211">
    <property type="entry name" value="GLYCEROPHOSPHORYL DIESTER PHOSPHODIESTERASE"/>
    <property type="match status" value="1"/>
</dbReference>
<dbReference type="CDD" id="cd08556">
    <property type="entry name" value="GDPD"/>
    <property type="match status" value="1"/>
</dbReference>
<dbReference type="FunCoup" id="A0A402CV49">
    <property type="interactions" value="294"/>
</dbReference>
<dbReference type="Pfam" id="PF03009">
    <property type="entry name" value="GDPD"/>
    <property type="match status" value="1"/>
</dbReference>
<evidence type="ECO:0000313" key="1">
    <source>
        <dbReference type="EMBL" id="BDI30288.1"/>
    </source>
</evidence>